<dbReference type="EMBL" id="DSMU01000394">
    <property type="protein sequence ID" value="HEL66257.1"/>
    <property type="molecule type" value="Genomic_DNA"/>
</dbReference>
<dbReference type="Pfam" id="PF01522">
    <property type="entry name" value="Polysacc_deac_1"/>
    <property type="match status" value="1"/>
</dbReference>
<dbReference type="Gene3D" id="3.20.20.370">
    <property type="entry name" value="Glycoside hydrolase/deacetylase"/>
    <property type="match status" value="1"/>
</dbReference>
<dbReference type="InterPro" id="IPR011330">
    <property type="entry name" value="Glyco_hydro/deAcase_b/a-brl"/>
</dbReference>
<accession>A0A7C2IG13</accession>
<proteinExistence type="predicted"/>
<evidence type="ECO:0000313" key="2">
    <source>
        <dbReference type="EMBL" id="HEL66257.1"/>
    </source>
</evidence>
<dbReference type="GO" id="GO:0016810">
    <property type="term" value="F:hydrolase activity, acting on carbon-nitrogen (but not peptide) bonds"/>
    <property type="evidence" value="ECO:0007669"/>
    <property type="project" value="InterPro"/>
</dbReference>
<comment type="caution">
    <text evidence="2">The sequence shown here is derived from an EMBL/GenBank/DDBJ whole genome shotgun (WGS) entry which is preliminary data.</text>
</comment>
<dbReference type="NCBIfam" id="TIGR02764">
    <property type="entry name" value="spore_ybaN_pdaB"/>
    <property type="match status" value="1"/>
</dbReference>
<sequence length="250" mass="27752">MRVFYLNLKALKQTFFLALCLLSTAGLFAFAILRQPFAFPTTAQNSPLVYRVKTNEKVVALSFDISWGNKTPGPVLDILSKEKLACTFFLSGPWVRKYPEIAKRIAADGHEIASHGYRHINLSQLSKEAVKEEIARAHESIAAVTGKEPRLIRTPNGDYDTEVLRAATELGYTVVQWDVDSLDWKNPGVETIIRRVLKLVRPGSIVLLHASDSCQQTDAALPGIIDGLRQQGYKMVTVSDLLRFGPGVVE</sequence>
<dbReference type="AlphaFoldDB" id="A0A7C2IG13"/>
<dbReference type="PANTHER" id="PTHR10587">
    <property type="entry name" value="GLYCOSYL TRANSFERASE-RELATED"/>
    <property type="match status" value="1"/>
</dbReference>
<feature type="domain" description="NodB homology" evidence="1">
    <location>
        <begin position="57"/>
        <end position="236"/>
    </location>
</feature>
<reference evidence="2" key="1">
    <citation type="journal article" date="2020" name="mSystems">
        <title>Genome- and Community-Level Interaction Insights into Carbon Utilization and Element Cycling Functions of Hydrothermarchaeota in Hydrothermal Sediment.</title>
        <authorList>
            <person name="Zhou Z."/>
            <person name="Liu Y."/>
            <person name="Xu W."/>
            <person name="Pan J."/>
            <person name="Luo Z.H."/>
            <person name="Li M."/>
        </authorList>
    </citation>
    <scope>NUCLEOTIDE SEQUENCE [LARGE SCALE GENOMIC DNA]</scope>
    <source>
        <strain evidence="2">SpSt-300</strain>
    </source>
</reference>
<gene>
    <name evidence="2" type="primary">pdaB</name>
    <name evidence="2" type="ORF">ENQ34_06245</name>
</gene>
<organism evidence="2">
    <name type="scientific">Ammonifex degensii</name>
    <dbReference type="NCBI Taxonomy" id="42838"/>
    <lineage>
        <taxon>Bacteria</taxon>
        <taxon>Bacillati</taxon>
        <taxon>Bacillota</taxon>
        <taxon>Clostridia</taxon>
        <taxon>Thermoanaerobacterales</taxon>
        <taxon>Thermoanaerobacteraceae</taxon>
        <taxon>Ammonifex</taxon>
    </lineage>
</organism>
<dbReference type="InterPro" id="IPR002509">
    <property type="entry name" value="NODB_dom"/>
</dbReference>
<protein>
    <submittedName>
        <fullName evidence="2">Polysaccharide deacetylase family sporulation protein PdaB</fullName>
    </submittedName>
</protein>
<name>A0A7C2IG13_9THEO</name>
<dbReference type="GO" id="GO:0005975">
    <property type="term" value="P:carbohydrate metabolic process"/>
    <property type="evidence" value="ECO:0007669"/>
    <property type="project" value="InterPro"/>
</dbReference>
<dbReference type="GO" id="GO:0016020">
    <property type="term" value="C:membrane"/>
    <property type="evidence" value="ECO:0007669"/>
    <property type="project" value="TreeGrafter"/>
</dbReference>
<dbReference type="InterPro" id="IPR014132">
    <property type="entry name" value="PdaB-like"/>
</dbReference>
<dbReference type="PROSITE" id="PS51677">
    <property type="entry name" value="NODB"/>
    <property type="match status" value="1"/>
</dbReference>
<dbReference type="SUPFAM" id="SSF88713">
    <property type="entry name" value="Glycoside hydrolase/deacetylase"/>
    <property type="match status" value="1"/>
</dbReference>
<evidence type="ECO:0000259" key="1">
    <source>
        <dbReference type="PROSITE" id="PS51677"/>
    </source>
</evidence>
<dbReference type="InterPro" id="IPR050248">
    <property type="entry name" value="Polysacc_deacetylase_ArnD"/>
</dbReference>
<dbReference type="PANTHER" id="PTHR10587:SF128">
    <property type="entry name" value="POLYSACCHARIDE DEACETYLASE PDAB-RELATED"/>
    <property type="match status" value="1"/>
</dbReference>